<evidence type="ECO:0000313" key="1">
    <source>
        <dbReference type="EMBL" id="MFB9073422.1"/>
    </source>
</evidence>
<proteinExistence type="predicted"/>
<dbReference type="Proteomes" id="UP001589575">
    <property type="component" value="Unassembled WGS sequence"/>
</dbReference>
<dbReference type="EMBL" id="JBHMFI010000001">
    <property type="protein sequence ID" value="MFB9073422.1"/>
    <property type="molecule type" value="Genomic_DNA"/>
</dbReference>
<reference evidence="1 2" key="1">
    <citation type="submission" date="2024-09" db="EMBL/GenBank/DDBJ databases">
        <authorList>
            <person name="Sun Q."/>
            <person name="Mori K."/>
        </authorList>
    </citation>
    <scope>NUCLEOTIDE SEQUENCE [LARGE SCALE GENOMIC DNA]</scope>
    <source>
        <strain evidence="1 2">CCM 7609</strain>
    </source>
</reference>
<organism evidence="1 2">
    <name type="scientific">Citricoccus parietis</name>
    <dbReference type="NCBI Taxonomy" id="592307"/>
    <lineage>
        <taxon>Bacteria</taxon>
        <taxon>Bacillati</taxon>
        <taxon>Actinomycetota</taxon>
        <taxon>Actinomycetes</taxon>
        <taxon>Micrococcales</taxon>
        <taxon>Micrococcaceae</taxon>
        <taxon>Citricoccus</taxon>
    </lineage>
</organism>
<accession>A0ABV5G3B8</accession>
<keyword evidence="2" id="KW-1185">Reference proteome</keyword>
<protein>
    <submittedName>
        <fullName evidence="1">Uncharacterized protein</fullName>
    </submittedName>
</protein>
<comment type="caution">
    <text evidence="1">The sequence shown here is derived from an EMBL/GenBank/DDBJ whole genome shotgun (WGS) entry which is preliminary data.</text>
</comment>
<gene>
    <name evidence="1" type="ORF">ACFFX0_20365</name>
</gene>
<sequence>MPGRSTLKPGSIGITIRFAARRCDVKHNKRAVRPAHSALYCSTRSMNSCAHQGGTSCDRCEDFGSAVDQTIREETCCPAGEEGR</sequence>
<evidence type="ECO:0000313" key="2">
    <source>
        <dbReference type="Proteomes" id="UP001589575"/>
    </source>
</evidence>
<name>A0ABV5G3B8_9MICC</name>